<dbReference type="AlphaFoldDB" id="A0A0J6XU97"/>
<organism evidence="3 4">
    <name type="scientific">Streptomyces roseus</name>
    <dbReference type="NCBI Taxonomy" id="66430"/>
    <lineage>
        <taxon>Bacteria</taxon>
        <taxon>Bacillati</taxon>
        <taxon>Actinomycetota</taxon>
        <taxon>Actinomycetes</taxon>
        <taxon>Kitasatosporales</taxon>
        <taxon>Streptomycetaceae</taxon>
        <taxon>Streptomyces</taxon>
    </lineage>
</organism>
<reference evidence="3 4" key="1">
    <citation type="submission" date="2015-06" db="EMBL/GenBank/DDBJ databases">
        <title>Recapitulation of the evolution of biosynthetic gene clusters reveals hidden chemical diversity on bacterial genomes.</title>
        <authorList>
            <person name="Cruz-Morales P."/>
            <person name="Martinez-Guerrero C."/>
            <person name="Morales-Escalante M.A."/>
            <person name="Yanez-Guerra L.A."/>
            <person name="Kopp J.F."/>
            <person name="Feldmann J."/>
            <person name="Ramos-Aboites H.E."/>
            <person name="Barona-Gomez F."/>
        </authorList>
    </citation>
    <scope>NUCLEOTIDE SEQUENCE [LARGE SCALE GENOMIC DNA]</scope>
    <source>
        <strain evidence="3 4">ATCC 31245</strain>
    </source>
</reference>
<feature type="transmembrane region" description="Helical" evidence="2">
    <location>
        <begin position="130"/>
        <end position="149"/>
    </location>
</feature>
<dbReference type="EMBL" id="LFML01000032">
    <property type="protein sequence ID" value="KMO98283.1"/>
    <property type="molecule type" value="Genomic_DNA"/>
</dbReference>
<dbReference type="RefSeq" id="WP_048475996.1">
    <property type="nucleotide sequence ID" value="NZ_JBIRUD010000006.1"/>
</dbReference>
<keyword evidence="2" id="KW-1133">Transmembrane helix</keyword>
<feature type="compositionally biased region" description="Low complexity" evidence="1">
    <location>
        <begin position="1"/>
        <end position="46"/>
    </location>
</feature>
<sequence length="197" mass="20296">MDTTKTADPTAPEADTAEPQATEAQADLKDAPAAQSAEAAEAPGADLTDEDLEDELHDELHEDEKKPEGVGAAASAVVAAGLGLVALSGSWVSRVIAERQTLVGQIESVNAATTEAKIEALYGDAWHMTALVNGVLSTLALLLAVFVLARPAFGAPGRTLPTWVRAVSWAAVALGALGVLLFGLMYFDILAPLPKAA</sequence>
<feature type="region of interest" description="Disordered" evidence="1">
    <location>
        <begin position="1"/>
        <end position="69"/>
    </location>
</feature>
<dbReference type="STRING" id="66430.ACS04_09000"/>
<evidence type="ECO:0000313" key="3">
    <source>
        <dbReference type="EMBL" id="KMO98283.1"/>
    </source>
</evidence>
<feature type="transmembrane region" description="Helical" evidence="2">
    <location>
        <begin position="169"/>
        <end position="191"/>
    </location>
</feature>
<comment type="caution">
    <text evidence="3">The sequence shown here is derived from an EMBL/GenBank/DDBJ whole genome shotgun (WGS) entry which is preliminary data.</text>
</comment>
<gene>
    <name evidence="3" type="ORF">ACS04_09000</name>
</gene>
<dbReference type="OrthoDB" id="3853425at2"/>
<feature type="compositionally biased region" description="Basic and acidic residues" evidence="1">
    <location>
        <begin position="58"/>
        <end position="68"/>
    </location>
</feature>
<evidence type="ECO:0000313" key="4">
    <source>
        <dbReference type="Proteomes" id="UP000035932"/>
    </source>
</evidence>
<name>A0A0J6XU97_9ACTN</name>
<evidence type="ECO:0000256" key="1">
    <source>
        <dbReference type="SAM" id="MobiDB-lite"/>
    </source>
</evidence>
<keyword evidence="2" id="KW-0472">Membrane</keyword>
<proteinExistence type="predicted"/>
<evidence type="ECO:0000256" key="2">
    <source>
        <dbReference type="SAM" id="Phobius"/>
    </source>
</evidence>
<accession>A0A0J6XU97</accession>
<keyword evidence="2" id="KW-0812">Transmembrane</keyword>
<feature type="compositionally biased region" description="Acidic residues" evidence="1">
    <location>
        <begin position="47"/>
        <end position="57"/>
    </location>
</feature>
<keyword evidence="4" id="KW-1185">Reference proteome</keyword>
<protein>
    <submittedName>
        <fullName evidence="3">Uncharacterized protein</fullName>
    </submittedName>
</protein>
<feature type="transmembrane region" description="Helical" evidence="2">
    <location>
        <begin position="70"/>
        <end position="92"/>
    </location>
</feature>
<dbReference type="PATRIC" id="fig|66430.4.peg.4173"/>
<dbReference type="Proteomes" id="UP000035932">
    <property type="component" value="Unassembled WGS sequence"/>
</dbReference>